<reference evidence="2 3" key="1">
    <citation type="submission" date="2019-09" db="EMBL/GenBank/DDBJ databases">
        <title>High taxonomic diversity of Micromonospora strains isolated from Medicago sativa nodules in different geographical locations.</title>
        <authorList>
            <person name="Martinez-Hidalgo P."/>
            <person name="Flores-Felix J.D."/>
            <person name="Velazquez E."/>
            <person name="Brau L."/>
            <person name="Trujillo M.E."/>
            <person name="Martinez-Molina E."/>
        </authorList>
    </citation>
    <scope>NUCLEOTIDE SEQUENCE [LARGE SCALE GENOMIC DNA]</scope>
    <source>
        <strain evidence="2 3">ALFB5</strain>
    </source>
</reference>
<feature type="transmembrane region" description="Helical" evidence="1">
    <location>
        <begin position="76"/>
        <end position="94"/>
    </location>
</feature>
<sequence>MGAALFVLASGFLPWFESQWAVFASGVDGYETNEASAWAASTAWSAALVLNAASAAVAVLLARADHQSHRRRPMRWIPPILSLLGIVLVLWTWIRLPRADTLSGGGWATGVEGDIGDIVRDRLEILHLDGLRYDVGWGLYIGILAMSSLWALLVAQAFVLGKQRKAARP</sequence>
<gene>
    <name evidence="2" type="ORF">F6X54_26735</name>
</gene>
<protein>
    <recommendedName>
        <fullName evidence="4">DUF1772 domain-containing protein</fullName>
    </recommendedName>
</protein>
<keyword evidence="3" id="KW-1185">Reference proteome</keyword>
<dbReference type="Proteomes" id="UP000471364">
    <property type="component" value="Unassembled WGS sequence"/>
</dbReference>
<feature type="transmembrane region" description="Helical" evidence="1">
    <location>
        <begin position="137"/>
        <end position="160"/>
    </location>
</feature>
<organism evidence="2 3">
    <name type="scientific">Micromonospora aurantiaca</name>
    <name type="common">nom. illeg.</name>
    <dbReference type="NCBI Taxonomy" id="47850"/>
    <lineage>
        <taxon>Bacteria</taxon>
        <taxon>Bacillati</taxon>
        <taxon>Actinomycetota</taxon>
        <taxon>Actinomycetes</taxon>
        <taxon>Micromonosporales</taxon>
        <taxon>Micromonosporaceae</taxon>
        <taxon>Micromonospora</taxon>
    </lineage>
</organism>
<dbReference type="EMBL" id="WAAR01000159">
    <property type="protein sequence ID" value="KAB1107440.1"/>
    <property type="molecule type" value="Genomic_DNA"/>
</dbReference>
<keyword evidence="1" id="KW-1133">Transmembrane helix</keyword>
<name>A0ABQ6UAQ2_9ACTN</name>
<keyword evidence="1" id="KW-0472">Membrane</keyword>
<feature type="transmembrane region" description="Helical" evidence="1">
    <location>
        <begin position="43"/>
        <end position="64"/>
    </location>
</feature>
<keyword evidence="1" id="KW-0812">Transmembrane</keyword>
<evidence type="ECO:0000256" key="1">
    <source>
        <dbReference type="SAM" id="Phobius"/>
    </source>
</evidence>
<evidence type="ECO:0000313" key="3">
    <source>
        <dbReference type="Proteomes" id="UP000471364"/>
    </source>
</evidence>
<accession>A0ABQ6UAQ2</accession>
<evidence type="ECO:0000313" key="2">
    <source>
        <dbReference type="EMBL" id="KAB1107440.1"/>
    </source>
</evidence>
<comment type="caution">
    <text evidence="2">The sequence shown here is derived from an EMBL/GenBank/DDBJ whole genome shotgun (WGS) entry which is preliminary data.</text>
</comment>
<evidence type="ECO:0008006" key="4">
    <source>
        <dbReference type="Google" id="ProtNLM"/>
    </source>
</evidence>
<proteinExistence type="predicted"/>
<dbReference type="RefSeq" id="WP_151015316.1">
    <property type="nucleotide sequence ID" value="NZ_WAAR01000159.1"/>
</dbReference>